<organism evidence="1 2">
    <name type="scientific">Nocardioides mesophilus</name>
    <dbReference type="NCBI Taxonomy" id="433659"/>
    <lineage>
        <taxon>Bacteria</taxon>
        <taxon>Bacillati</taxon>
        <taxon>Actinomycetota</taxon>
        <taxon>Actinomycetes</taxon>
        <taxon>Propionibacteriales</taxon>
        <taxon>Nocardioidaceae</taxon>
        <taxon>Nocardioides</taxon>
    </lineage>
</organism>
<name>A0A7G9RA65_9ACTN</name>
<protein>
    <submittedName>
        <fullName evidence="1">Uncharacterized protein</fullName>
    </submittedName>
</protein>
<accession>A0A7G9RA65</accession>
<keyword evidence="2" id="KW-1185">Reference proteome</keyword>
<evidence type="ECO:0000313" key="1">
    <source>
        <dbReference type="EMBL" id="QNN52490.1"/>
    </source>
</evidence>
<sequence length="105" mass="11091">MTDNIKRGDLLPPWQATLTDAGAPIDLTTASSVKVLFLKPGDSVATSRAATSADAAGVVKMDWLPGDTDVVGDLVAEVEVTWPGSKPQTFPPGDYLVTRIYQDMG</sequence>
<dbReference type="AlphaFoldDB" id="A0A7G9RA65"/>
<dbReference type="RefSeq" id="WP_187578332.1">
    <property type="nucleotide sequence ID" value="NZ_CP060713.1"/>
</dbReference>
<proteinExistence type="predicted"/>
<dbReference type="KEGG" id="nmes:H9L09_18780"/>
<dbReference type="EMBL" id="CP060713">
    <property type="protein sequence ID" value="QNN52490.1"/>
    <property type="molecule type" value="Genomic_DNA"/>
</dbReference>
<gene>
    <name evidence="1" type="ORF">H9L09_18780</name>
</gene>
<reference evidence="1 2" key="1">
    <citation type="submission" date="2020-08" db="EMBL/GenBank/DDBJ databases">
        <title>Genome sequence of Nocardioides mesophilus KACC 16243T.</title>
        <authorList>
            <person name="Hyun D.-W."/>
            <person name="Bae J.-W."/>
        </authorList>
    </citation>
    <scope>NUCLEOTIDE SEQUENCE [LARGE SCALE GENOMIC DNA]</scope>
    <source>
        <strain evidence="1 2">KACC 16243</strain>
    </source>
</reference>
<dbReference type="Proteomes" id="UP000515947">
    <property type="component" value="Chromosome"/>
</dbReference>
<evidence type="ECO:0000313" key="2">
    <source>
        <dbReference type="Proteomes" id="UP000515947"/>
    </source>
</evidence>